<protein>
    <recommendedName>
        <fullName evidence="7">RNA-binding protein 25</fullName>
    </recommendedName>
</protein>
<feature type="compositionally biased region" description="Basic and acidic residues" evidence="2">
    <location>
        <begin position="324"/>
        <end position="333"/>
    </location>
</feature>
<dbReference type="InterPro" id="IPR002483">
    <property type="entry name" value="PWI_dom"/>
</dbReference>
<proteinExistence type="predicted"/>
<evidence type="ECO:0000256" key="2">
    <source>
        <dbReference type="SAM" id="MobiDB-lite"/>
    </source>
</evidence>
<dbReference type="Gene3D" id="1.20.1390.10">
    <property type="entry name" value="PWI domain"/>
    <property type="match status" value="1"/>
</dbReference>
<evidence type="ECO:0008006" key="7">
    <source>
        <dbReference type="Google" id="ProtNLM"/>
    </source>
</evidence>
<dbReference type="SUPFAM" id="SSF54928">
    <property type="entry name" value="RNA-binding domain, RBD"/>
    <property type="match status" value="1"/>
</dbReference>
<dbReference type="SMART" id="SM00311">
    <property type="entry name" value="PWI"/>
    <property type="match status" value="1"/>
</dbReference>
<dbReference type="EMBL" id="JAAAUY010000820">
    <property type="protein sequence ID" value="KAF9326148.1"/>
    <property type="molecule type" value="Genomic_DNA"/>
</dbReference>
<evidence type="ECO:0000313" key="5">
    <source>
        <dbReference type="EMBL" id="KAF9326148.1"/>
    </source>
</evidence>
<dbReference type="Proteomes" id="UP000696485">
    <property type="component" value="Unassembled WGS sequence"/>
</dbReference>
<gene>
    <name evidence="5" type="ORF">BG006_010411</name>
</gene>
<feature type="compositionally biased region" description="Basic and acidic residues" evidence="2">
    <location>
        <begin position="554"/>
        <end position="563"/>
    </location>
</feature>
<organism evidence="5 6">
    <name type="scientific">Podila minutissima</name>
    <dbReference type="NCBI Taxonomy" id="64525"/>
    <lineage>
        <taxon>Eukaryota</taxon>
        <taxon>Fungi</taxon>
        <taxon>Fungi incertae sedis</taxon>
        <taxon>Mucoromycota</taxon>
        <taxon>Mortierellomycotina</taxon>
        <taxon>Mortierellomycetes</taxon>
        <taxon>Mortierellales</taxon>
        <taxon>Mortierellaceae</taxon>
        <taxon>Podila</taxon>
    </lineage>
</organism>
<evidence type="ECO:0000259" key="4">
    <source>
        <dbReference type="PROSITE" id="PS51025"/>
    </source>
</evidence>
<feature type="region of interest" description="Disordered" evidence="2">
    <location>
        <begin position="1"/>
        <end position="56"/>
    </location>
</feature>
<dbReference type="AlphaFoldDB" id="A0A9P5SDD3"/>
<dbReference type="InterPro" id="IPR035979">
    <property type="entry name" value="RBD_domain_sf"/>
</dbReference>
<feature type="domain" description="PWI" evidence="4">
    <location>
        <begin position="608"/>
        <end position="705"/>
    </location>
</feature>
<dbReference type="GO" id="GO:0005681">
    <property type="term" value="C:spliceosomal complex"/>
    <property type="evidence" value="ECO:0007669"/>
    <property type="project" value="TreeGrafter"/>
</dbReference>
<dbReference type="PANTHER" id="PTHR18806">
    <property type="entry name" value="RBM25 PROTEIN"/>
    <property type="match status" value="1"/>
</dbReference>
<keyword evidence="6" id="KW-1185">Reference proteome</keyword>
<dbReference type="InterPro" id="IPR000504">
    <property type="entry name" value="RRM_dom"/>
</dbReference>
<feature type="compositionally biased region" description="Basic and acidic residues" evidence="2">
    <location>
        <begin position="278"/>
        <end position="292"/>
    </location>
</feature>
<evidence type="ECO:0000259" key="3">
    <source>
        <dbReference type="PROSITE" id="PS50102"/>
    </source>
</evidence>
<feature type="compositionally biased region" description="Polar residues" evidence="2">
    <location>
        <begin position="513"/>
        <end position="523"/>
    </location>
</feature>
<feature type="compositionally biased region" description="Basic and acidic residues" evidence="2">
    <location>
        <begin position="470"/>
        <end position="485"/>
    </location>
</feature>
<feature type="compositionally biased region" description="Basic residues" evidence="2">
    <location>
        <begin position="293"/>
        <end position="305"/>
    </location>
</feature>
<dbReference type="InterPro" id="IPR012677">
    <property type="entry name" value="Nucleotide-bd_a/b_plait_sf"/>
</dbReference>
<dbReference type="Gene3D" id="3.30.70.330">
    <property type="match status" value="1"/>
</dbReference>
<dbReference type="InterPro" id="IPR034268">
    <property type="entry name" value="RBM25_RRM"/>
</dbReference>
<dbReference type="Pfam" id="PF01480">
    <property type="entry name" value="PWI"/>
    <property type="match status" value="1"/>
</dbReference>
<feature type="domain" description="RRM" evidence="3">
    <location>
        <begin position="71"/>
        <end position="152"/>
    </location>
</feature>
<dbReference type="GO" id="GO:0003729">
    <property type="term" value="F:mRNA binding"/>
    <property type="evidence" value="ECO:0007669"/>
    <property type="project" value="TreeGrafter"/>
</dbReference>
<feature type="compositionally biased region" description="Basic and acidic residues" evidence="2">
    <location>
        <begin position="369"/>
        <end position="410"/>
    </location>
</feature>
<sequence>MPPPGHPPHMPPAGPPFGARGPPPMSQHRVMRPPYGSAPPSAAVPATRPPGSGATSSSAFVIGGALPDKMNTVFIGSIAPGISNAVMEKLLKTTGNLVKWKRVKDPTSQQWKAFGFAEYADADSLLRTLRVLGQDGQQPKGEKPVGLELTAMDGSGTVKALLVKADEKTRQFLDQYEEARPRTIHDTEKDKVALANAKKTIQQMKDGTLDLTESDDTDLNNSIKEGTGSREPSKPIHPGDILAAAAISASEAAADQDLPEEQKEQIDRELNFFRERAALKEKEKKEEEERANRGRSGRQHHHHREREREKESESSATTSASRGGGRDQGRRMDFVPASGSNHIEIATSAVGSTAPLATDDSAVDSDEEERIRQERRDREQEQSYKDRERRWEQREAERARMYEKDKARDEEYAADMVGQKESMAHRFAQWNDDVEKDKRHDDYYRDRSRWWQKRQTFLQKEERYDEQDREEEKGELEQEAKKAQEEATAEAAAKESEAQAATNSESILGASTEPVTLPTSIKLSLTGGLKRSNASEEGSGQGTPLAGSAGATEFEGHEDDREVKKRRVLVPLEYSDDEGDSSTLSAEEKKKREQQIKDLIQSIPADAQGLWNWPIQWQYLAADNESILKEKIHPFVSKKVVELLGVQEDELTGFVVEHIRKKQPPQELVDELRNALDNDADVLVMKTWRMLIFETESKARKLTSK</sequence>
<reference evidence="5" key="1">
    <citation type="journal article" date="2020" name="Fungal Divers.">
        <title>Resolving the Mortierellaceae phylogeny through synthesis of multi-gene phylogenetics and phylogenomics.</title>
        <authorList>
            <person name="Vandepol N."/>
            <person name="Liber J."/>
            <person name="Desiro A."/>
            <person name="Na H."/>
            <person name="Kennedy M."/>
            <person name="Barry K."/>
            <person name="Grigoriev I.V."/>
            <person name="Miller A.N."/>
            <person name="O'Donnell K."/>
            <person name="Stajich J.E."/>
            <person name="Bonito G."/>
        </authorList>
    </citation>
    <scope>NUCLEOTIDE SEQUENCE</scope>
    <source>
        <strain evidence="5">NVP1</strain>
    </source>
</reference>
<evidence type="ECO:0000256" key="1">
    <source>
        <dbReference type="PROSITE-ProRule" id="PRU00176"/>
    </source>
</evidence>
<dbReference type="InterPro" id="IPR052768">
    <property type="entry name" value="RBM25"/>
</dbReference>
<feature type="compositionally biased region" description="Pro residues" evidence="2">
    <location>
        <begin position="1"/>
        <end position="25"/>
    </location>
</feature>
<comment type="caution">
    <text evidence="5">The sequence shown here is derived from an EMBL/GenBank/DDBJ whole genome shotgun (WGS) entry which is preliminary data.</text>
</comment>
<dbReference type="PROSITE" id="PS50102">
    <property type="entry name" value="RRM"/>
    <property type="match status" value="1"/>
</dbReference>
<evidence type="ECO:0000313" key="6">
    <source>
        <dbReference type="Proteomes" id="UP000696485"/>
    </source>
</evidence>
<feature type="region of interest" description="Disordered" evidence="2">
    <location>
        <begin position="459"/>
        <end position="590"/>
    </location>
</feature>
<feature type="region of interest" description="Disordered" evidence="2">
    <location>
        <begin position="278"/>
        <end position="410"/>
    </location>
</feature>
<name>A0A9P5SDD3_9FUNG</name>
<keyword evidence="1" id="KW-0694">RNA-binding</keyword>
<dbReference type="PANTHER" id="PTHR18806:SF4">
    <property type="entry name" value="RNA-BINDING PROTEIN 25"/>
    <property type="match status" value="1"/>
</dbReference>
<feature type="region of interest" description="Disordered" evidence="2">
    <location>
        <begin position="205"/>
        <end position="238"/>
    </location>
</feature>
<dbReference type="CDD" id="cd12446">
    <property type="entry name" value="RRM_RBM25"/>
    <property type="match status" value="1"/>
</dbReference>
<dbReference type="PROSITE" id="PS51025">
    <property type="entry name" value="PWI"/>
    <property type="match status" value="1"/>
</dbReference>
<accession>A0A9P5SDD3</accession>